<organism evidence="4">
    <name type="scientific">Schistosoma curassoni</name>
    <dbReference type="NCBI Taxonomy" id="6186"/>
    <lineage>
        <taxon>Eukaryota</taxon>
        <taxon>Metazoa</taxon>
        <taxon>Spiralia</taxon>
        <taxon>Lophotrochozoa</taxon>
        <taxon>Platyhelminthes</taxon>
        <taxon>Trematoda</taxon>
        <taxon>Digenea</taxon>
        <taxon>Strigeidida</taxon>
        <taxon>Schistosomatoidea</taxon>
        <taxon>Schistosomatidae</taxon>
        <taxon>Schistosoma</taxon>
    </lineage>
</organism>
<evidence type="ECO:0000313" key="3">
    <source>
        <dbReference type="Proteomes" id="UP000279833"/>
    </source>
</evidence>
<evidence type="ECO:0000259" key="1">
    <source>
        <dbReference type="Pfam" id="PF14529"/>
    </source>
</evidence>
<accession>A0A183KYJ6</accession>
<dbReference type="Proteomes" id="UP000279833">
    <property type="component" value="Unassembled WGS sequence"/>
</dbReference>
<dbReference type="InterPro" id="IPR036691">
    <property type="entry name" value="Endo/exonu/phosph_ase_sf"/>
</dbReference>
<feature type="domain" description="Endonuclease/exonuclease/phosphatase" evidence="1">
    <location>
        <begin position="99"/>
        <end position="226"/>
    </location>
</feature>
<dbReference type="SUPFAM" id="SSF56219">
    <property type="entry name" value="DNase I-like"/>
    <property type="match status" value="1"/>
</dbReference>
<evidence type="ECO:0000313" key="2">
    <source>
        <dbReference type="EMBL" id="VDP71314.1"/>
    </source>
</evidence>
<dbReference type="Gene3D" id="3.60.10.10">
    <property type="entry name" value="Endonuclease/exonuclease/phosphatase"/>
    <property type="match status" value="1"/>
</dbReference>
<reference evidence="4" key="1">
    <citation type="submission" date="2016-06" db="UniProtKB">
        <authorList>
            <consortium name="WormBaseParasite"/>
        </authorList>
    </citation>
    <scope>IDENTIFICATION</scope>
</reference>
<dbReference type="AlphaFoldDB" id="A0A183KYJ6"/>
<dbReference type="GO" id="GO:0003824">
    <property type="term" value="F:catalytic activity"/>
    <property type="evidence" value="ECO:0007669"/>
    <property type="project" value="InterPro"/>
</dbReference>
<sequence>MERPDNVTKWKDQSNSNENEKILLDYSRNQRIPLDPSLTAKVRYGRNAAVLRSQRENAPCIHGVALMLSKEARNALIGWESHGPRIIKASFKTKEGITMNIIQCYAPNNDNNDDDRDQFYETLQSIITKCSIKDLIILMGDLNANVSMMSNRYEDIMRRNGLIERKELEWLVIGGIIFPHKATCLSSDHTSGNQIDHTCISKKFTQTIEYVRTRREADIDSDHHLVVVKMKLMLKKHWKTGETALQRFNPVFLQHTNELNELNIA</sequence>
<dbReference type="STRING" id="6186.A0A183KYJ6"/>
<evidence type="ECO:0000313" key="4">
    <source>
        <dbReference type="WBParaSite" id="SCUD_0002014601-mRNA-1"/>
    </source>
</evidence>
<dbReference type="CDD" id="cd09076">
    <property type="entry name" value="L1-EN"/>
    <property type="match status" value="1"/>
</dbReference>
<keyword evidence="3" id="KW-1185">Reference proteome</keyword>
<dbReference type="InterPro" id="IPR005135">
    <property type="entry name" value="Endo/exonuclease/phosphatase"/>
</dbReference>
<gene>
    <name evidence="2" type="ORF">SCUD_LOCUS20143</name>
</gene>
<reference evidence="2 3" key="2">
    <citation type="submission" date="2018-11" db="EMBL/GenBank/DDBJ databases">
        <authorList>
            <consortium name="Pathogen Informatics"/>
        </authorList>
    </citation>
    <scope>NUCLEOTIDE SEQUENCE [LARGE SCALE GENOMIC DNA]</scope>
    <source>
        <strain evidence="2">Dakar</strain>
        <strain evidence="3">Dakar, Senegal</strain>
    </source>
</reference>
<dbReference type="Pfam" id="PF14529">
    <property type="entry name" value="Exo_endo_phos_2"/>
    <property type="match status" value="1"/>
</dbReference>
<protein>
    <submittedName>
        <fullName evidence="4">Endo/exonuclease/phosphatase domain-containing protein</fullName>
    </submittedName>
</protein>
<name>A0A183KYJ6_9TREM</name>
<dbReference type="WBParaSite" id="SCUD_0002014601-mRNA-1">
    <property type="protein sequence ID" value="SCUD_0002014601-mRNA-1"/>
    <property type="gene ID" value="SCUD_0002014601"/>
</dbReference>
<dbReference type="EMBL" id="UZAK01043737">
    <property type="protein sequence ID" value="VDP71314.1"/>
    <property type="molecule type" value="Genomic_DNA"/>
</dbReference>
<proteinExistence type="predicted"/>